<reference evidence="2" key="1">
    <citation type="submission" date="2020-06" db="EMBL/GenBank/DDBJ databases">
        <authorList>
            <person name="Li T."/>
            <person name="Hu X."/>
            <person name="Zhang T."/>
            <person name="Song X."/>
            <person name="Zhang H."/>
            <person name="Dai N."/>
            <person name="Sheng W."/>
            <person name="Hou X."/>
            <person name="Wei L."/>
        </authorList>
    </citation>
    <scope>NUCLEOTIDE SEQUENCE</scope>
    <source>
        <strain evidence="2">G02</strain>
        <tissue evidence="2">Leaf</tissue>
    </source>
</reference>
<evidence type="ECO:0000259" key="1">
    <source>
        <dbReference type="Pfam" id="PF14392"/>
    </source>
</evidence>
<dbReference type="InterPro" id="IPR025836">
    <property type="entry name" value="Zn_knuckle_CX2CX4HX4C"/>
</dbReference>
<dbReference type="AlphaFoldDB" id="A0AAW2U9X6"/>
<gene>
    <name evidence="2" type="ORF">Sradi_1575200</name>
</gene>
<name>A0AAW2U9X6_SESRA</name>
<evidence type="ECO:0000313" key="2">
    <source>
        <dbReference type="EMBL" id="KAL0413735.1"/>
    </source>
</evidence>
<feature type="domain" description="Zinc knuckle CX2CX4HX4C" evidence="1">
    <location>
        <begin position="20"/>
        <end position="54"/>
    </location>
</feature>
<reference evidence="2" key="2">
    <citation type="journal article" date="2024" name="Plant">
        <title>Genomic evolution and insights into agronomic trait innovations of Sesamum species.</title>
        <authorList>
            <person name="Miao H."/>
            <person name="Wang L."/>
            <person name="Qu L."/>
            <person name="Liu H."/>
            <person name="Sun Y."/>
            <person name="Le M."/>
            <person name="Wang Q."/>
            <person name="Wei S."/>
            <person name="Zheng Y."/>
            <person name="Lin W."/>
            <person name="Duan Y."/>
            <person name="Cao H."/>
            <person name="Xiong S."/>
            <person name="Wang X."/>
            <person name="Wei L."/>
            <person name="Li C."/>
            <person name="Ma Q."/>
            <person name="Ju M."/>
            <person name="Zhao R."/>
            <person name="Li G."/>
            <person name="Mu C."/>
            <person name="Tian Q."/>
            <person name="Mei H."/>
            <person name="Zhang T."/>
            <person name="Gao T."/>
            <person name="Zhang H."/>
        </authorList>
    </citation>
    <scope>NUCLEOTIDE SEQUENCE</scope>
    <source>
        <strain evidence="2">G02</strain>
    </source>
</reference>
<accession>A0AAW2U9X6</accession>
<comment type="caution">
    <text evidence="2">The sequence shown here is derived from an EMBL/GenBank/DDBJ whole genome shotgun (WGS) entry which is preliminary data.</text>
</comment>
<protein>
    <recommendedName>
        <fullName evidence="1">Zinc knuckle CX2CX4HX4C domain-containing protein</fullName>
    </recommendedName>
</protein>
<proteinExistence type="predicted"/>
<sequence length="105" mass="12066">MDMDDSGFSWGAMLRMRVSVDVNIPLKRALRIQTPSGDDHMVTFTYERLTSFVTSADVWVIFPNIVNYDSQRDFWTQGWTLFMELGFGRHCLPAIHHTRIGALAV</sequence>
<dbReference type="EMBL" id="JACGWJ010000006">
    <property type="protein sequence ID" value="KAL0413735.1"/>
    <property type="molecule type" value="Genomic_DNA"/>
</dbReference>
<dbReference type="Pfam" id="PF14392">
    <property type="entry name" value="zf-CCHC_4"/>
    <property type="match status" value="1"/>
</dbReference>
<organism evidence="2">
    <name type="scientific">Sesamum radiatum</name>
    <name type="common">Black benniseed</name>
    <dbReference type="NCBI Taxonomy" id="300843"/>
    <lineage>
        <taxon>Eukaryota</taxon>
        <taxon>Viridiplantae</taxon>
        <taxon>Streptophyta</taxon>
        <taxon>Embryophyta</taxon>
        <taxon>Tracheophyta</taxon>
        <taxon>Spermatophyta</taxon>
        <taxon>Magnoliopsida</taxon>
        <taxon>eudicotyledons</taxon>
        <taxon>Gunneridae</taxon>
        <taxon>Pentapetalae</taxon>
        <taxon>asterids</taxon>
        <taxon>lamiids</taxon>
        <taxon>Lamiales</taxon>
        <taxon>Pedaliaceae</taxon>
        <taxon>Sesamum</taxon>
    </lineage>
</organism>